<dbReference type="PANTHER" id="PTHR36933">
    <property type="entry name" value="SLL0788 PROTEIN"/>
    <property type="match status" value="1"/>
</dbReference>
<accession>A0A6C0F634</accession>
<protein>
    <recommendedName>
        <fullName evidence="1">DUF305 domain-containing protein</fullName>
    </recommendedName>
</protein>
<name>A0A6C0F634_9ZZZZ</name>
<reference evidence="2" key="1">
    <citation type="journal article" date="2020" name="Nature">
        <title>Giant virus diversity and host interactions through global metagenomics.</title>
        <authorList>
            <person name="Schulz F."/>
            <person name="Roux S."/>
            <person name="Paez-Espino D."/>
            <person name="Jungbluth S."/>
            <person name="Walsh D.A."/>
            <person name="Denef V.J."/>
            <person name="McMahon K.D."/>
            <person name="Konstantinidis K.T."/>
            <person name="Eloe-Fadrosh E.A."/>
            <person name="Kyrpides N.C."/>
            <person name="Woyke T."/>
        </authorList>
    </citation>
    <scope>NUCLEOTIDE SEQUENCE</scope>
    <source>
        <strain evidence="2">GVMAG-S-ERX555967-130</strain>
    </source>
</reference>
<feature type="domain" description="DUF305" evidence="1">
    <location>
        <begin position="21"/>
        <end position="183"/>
    </location>
</feature>
<evidence type="ECO:0000259" key="1">
    <source>
        <dbReference type="Pfam" id="PF03713"/>
    </source>
</evidence>
<organism evidence="2">
    <name type="scientific">viral metagenome</name>
    <dbReference type="NCBI Taxonomy" id="1070528"/>
    <lineage>
        <taxon>unclassified sequences</taxon>
        <taxon>metagenomes</taxon>
        <taxon>organismal metagenomes</taxon>
    </lineage>
</organism>
<dbReference type="Gene3D" id="1.20.1260.10">
    <property type="match status" value="1"/>
</dbReference>
<dbReference type="InterPro" id="IPR012347">
    <property type="entry name" value="Ferritin-like"/>
</dbReference>
<proteinExistence type="predicted"/>
<dbReference type="InterPro" id="IPR005183">
    <property type="entry name" value="DUF305_CopM-like"/>
</dbReference>
<evidence type="ECO:0000313" key="2">
    <source>
        <dbReference type="EMBL" id="QHT36652.1"/>
    </source>
</evidence>
<dbReference type="AlphaFoldDB" id="A0A6C0F634"/>
<dbReference type="EMBL" id="MN738786">
    <property type="protein sequence ID" value="QHT36652.1"/>
    <property type="molecule type" value="Genomic_DNA"/>
</dbReference>
<sequence>MNHSQHSDNVGSNPCTDKLSDLEYLEHMIPHHQVAVDMSVAHMPHTTNPQILHLCREIDRIQKYEIWIMERVKYQLIQTVFSDESSERKPVYTKLDMYSPKMSKDRDGECDPLFFKPDEHAHHMKSMKMTDKSYLEHMIPHHQVAIDMSQRLLRHTENSFLMDFCNKLIYDQQGEIFKMKNMLQNKYDYHSQLI</sequence>
<dbReference type="PANTHER" id="PTHR36933:SF1">
    <property type="entry name" value="SLL0788 PROTEIN"/>
    <property type="match status" value="1"/>
</dbReference>
<dbReference type="Pfam" id="PF03713">
    <property type="entry name" value="DUF305"/>
    <property type="match status" value="1"/>
</dbReference>